<proteinExistence type="predicted"/>
<name>A0A915Q5K8_9BILA</name>
<organism evidence="1 2">
    <name type="scientific">Setaria digitata</name>
    <dbReference type="NCBI Taxonomy" id="48799"/>
    <lineage>
        <taxon>Eukaryota</taxon>
        <taxon>Metazoa</taxon>
        <taxon>Ecdysozoa</taxon>
        <taxon>Nematoda</taxon>
        <taxon>Chromadorea</taxon>
        <taxon>Rhabditida</taxon>
        <taxon>Spirurina</taxon>
        <taxon>Spiruromorpha</taxon>
        <taxon>Filarioidea</taxon>
        <taxon>Setariidae</taxon>
        <taxon>Setaria</taxon>
    </lineage>
</organism>
<protein>
    <submittedName>
        <fullName evidence="2">Exocyst complex component Sec6</fullName>
    </submittedName>
</protein>
<dbReference type="Proteomes" id="UP000887581">
    <property type="component" value="Unplaced"/>
</dbReference>
<reference evidence="2" key="1">
    <citation type="submission" date="2022-11" db="UniProtKB">
        <authorList>
            <consortium name="WormBaseParasite"/>
        </authorList>
    </citation>
    <scope>IDENTIFICATION</scope>
</reference>
<keyword evidence="1" id="KW-1185">Reference proteome</keyword>
<evidence type="ECO:0000313" key="1">
    <source>
        <dbReference type="Proteomes" id="UP000887581"/>
    </source>
</evidence>
<sequence>MAETLLLDRSFIDDSEISEMETMEIRIREMMSNKETIAELLPSLNEYVRIKSKLSLCLHLLLDSANIVTDVKSDILDGKLFKAYNNFIKYEKCRNDLLELADSDYNEHDFITGYFIDVELMAAQIRDVIGSTLFGNAINSVRNGDNNENDDDDSRHVGFGDISYDTMQQILKIIEYDAKLDADNEMRIKKGLKGFLNRPRNWRNHCMNILADRLRRGIQEQFRTSTKQILENFMENNGCKSDVKNMRIEHDTAAYREELLAMRKYFQETQQRETYFSEILRGFLQAENVFEQASNHIANCNLLAALEKLLKAESVRFHLLAFAESHNDFNTIYKMLMPYYEPLEEIYAKFISEVKYYCNRSIDIMRGKNSETKRQLEIILRAVEIDEKVDKLYENNQFEISNRPHCWRKMVFKIVEERVQQRVEAFQIEDRKLNKNWVTRNLEICRFYIVEDLCAAKHFLRIFPKEHQLYNSFIMFYHNGISNKISEMAKGELNKRELIQLLSWIRQYPGEHMLGMKYLEIDAMVLVKDKPLIERRELLRLFELFIEIIKSETAKWASKTVQQEFADTQELCRNILEDEFGHYYTHLPHILYSIVNDQIATANNLDMCAASTEKLRKYIEEMVNEPTIWNGIRDQKRISTTSQSSNNTVAKQQHSAIHGAMSALKDIPTALANLAPSASENTLDEFNDNNYQQTEVELEDEEPSKAASEKIGVLKTRFGDMLRMVQVFLHSLQAIFR</sequence>
<evidence type="ECO:0000313" key="2">
    <source>
        <dbReference type="WBParaSite" id="sdigi.contig617.g9233.t1"/>
    </source>
</evidence>
<dbReference type="AlphaFoldDB" id="A0A915Q5K8"/>
<dbReference type="WBParaSite" id="sdigi.contig617.g9233.t1">
    <property type="protein sequence ID" value="sdigi.contig617.g9233.t1"/>
    <property type="gene ID" value="sdigi.contig617.g9233"/>
</dbReference>
<dbReference type="GO" id="GO:0051601">
    <property type="term" value="P:exocyst localization"/>
    <property type="evidence" value="ECO:0007669"/>
    <property type="project" value="TreeGrafter"/>
</dbReference>
<dbReference type="GO" id="GO:0006887">
    <property type="term" value="P:exocytosis"/>
    <property type="evidence" value="ECO:0007669"/>
    <property type="project" value="InterPro"/>
</dbReference>
<dbReference type="PANTHER" id="PTHR21292">
    <property type="entry name" value="EXOCYST COMPLEX COMPONENT SEC6-RELATED"/>
    <property type="match status" value="1"/>
</dbReference>
<dbReference type="PANTHER" id="PTHR21292:SF1">
    <property type="entry name" value="EXOCYST COMPLEX COMPONENT 3"/>
    <property type="match status" value="1"/>
</dbReference>
<dbReference type="GO" id="GO:0000145">
    <property type="term" value="C:exocyst"/>
    <property type="evidence" value="ECO:0007669"/>
    <property type="project" value="InterPro"/>
</dbReference>
<accession>A0A915Q5K8</accession>
<dbReference type="GO" id="GO:0000149">
    <property type="term" value="F:SNARE binding"/>
    <property type="evidence" value="ECO:0007669"/>
    <property type="project" value="TreeGrafter"/>
</dbReference>
<dbReference type="InterPro" id="IPR010326">
    <property type="entry name" value="EXOC3/Sec6"/>
</dbReference>
<dbReference type="Pfam" id="PF06046">
    <property type="entry name" value="Sec6"/>
    <property type="match status" value="1"/>
</dbReference>